<gene>
    <name evidence="3" type="primary">ERC1_2</name>
    <name evidence="3" type="ORF">LPJ64_002148</name>
</gene>
<dbReference type="GO" id="GO:0042910">
    <property type="term" value="F:xenobiotic transmembrane transporter activity"/>
    <property type="evidence" value="ECO:0007669"/>
    <property type="project" value="InterPro"/>
</dbReference>
<dbReference type="GO" id="GO:0015297">
    <property type="term" value="F:antiporter activity"/>
    <property type="evidence" value="ECO:0007669"/>
    <property type="project" value="InterPro"/>
</dbReference>
<keyword evidence="2" id="KW-0472">Membrane</keyword>
<evidence type="ECO:0000256" key="2">
    <source>
        <dbReference type="SAM" id="Phobius"/>
    </source>
</evidence>
<dbReference type="EMBL" id="JANBOH010000064">
    <property type="protein sequence ID" value="KAJ1646349.1"/>
    <property type="molecule type" value="Genomic_DNA"/>
</dbReference>
<keyword evidence="2" id="KW-1133">Transmembrane helix</keyword>
<sequence>MRAGTIITLFIAPIHWFCNFFFVRSPTYGIGFIGAPIVTVVSNWLMFIGILIYIRFSRAIETWGGWKISTLYNMSEYFELALPAVVTVCAEWFGFQLLTVGASYFGANQLAANAIMLNTNNLLYQFSYGLGFGTSPRIGNLIGAAKPRQARIAAKMAMLAVAD</sequence>
<comment type="caution">
    <text evidence="3">The sequence shown here is derived from an EMBL/GenBank/DDBJ whole genome shotgun (WGS) entry which is preliminary data.</text>
</comment>
<dbReference type="Proteomes" id="UP001145021">
    <property type="component" value="Unassembled WGS sequence"/>
</dbReference>
<keyword evidence="2" id="KW-0812">Transmembrane</keyword>
<proteinExistence type="inferred from homology"/>
<evidence type="ECO:0000256" key="1">
    <source>
        <dbReference type="ARBA" id="ARBA00010199"/>
    </source>
</evidence>
<dbReference type="InterPro" id="IPR002528">
    <property type="entry name" value="MATE_fam"/>
</dbReference>
<evidence type="ECO:0000313" key="3">
    <source>
        <dbReference type="EMBL" id="KAJ1646349.1"/>
    </source>
</evidence>
<comment type="similarity">
    <text evidence="1">Belongs to the multi antimicrobial extrusion (MATE) (TC 2.A.66.1) family.</text>
</comment>
<feature type="transmembrane region" description="Helical" evidence="2">
    <location>
        <begin position="29"/>
        <end position="54"/>
    </location>
</feature>
<reference evidence="3" key="1">
    <citation type="submission" date="2022-07" db="EMBL/GenBank/DDBJ databases">
        <title>Phylogenomic reconstructions and comparative analyses of Kickxellomycotina fungi.</title>
        <authorList>
            <person name="Reynolds N.K."/>
            <person name="Stajich J.E."/>
            <person name="Barry K."/>
            <person name="Grigoriev I.V."/>
            <person name="Crous P."/>
            <person name="Smith M.E."/>
        </authorList>
    </citation>
    <scope>NUCLEOTIDE SEQUENCE</scope>
    <source>
        <strain evidence="3">NBRC 105413</strain>
    </source>
</reference>
<accession>A0A9W7XNI7</accession>
<protein>
    <submittedName>
        <fullName evidence="3">Ethionine resistance protein</fullName>
    </submittedName>
</protein>
<evidence type="ECO:0000313" key="4">
    <source>
        <dbReference type="Proteomes" id="UP001145021"/>
    </source>
</evidence>
<name>A0A9W7XNI7_9FUNG</name>
<keyword evidence="4" id="KW-1185">Reference proteome</keyword>
<dbReference type="GO" id="GO:0016020">
    <property type="term" value="C:membrane"/>
    <property type="evidence" value="ECO:0007669"/>
    <property type="project" value="InterPro"/>
</dbReference>
<dbReference type="Pfam" id="PF01554">
    <property type="entry name" value="MatE"/>
    <property type="match status" value="1"/>
</dbReference>
<dbReference type="PANTHER" id="PTHR11206">
    <property type="entry name" value="MULTIDRUG RESISTANCE PROTEIN"/>
    <property type="match status" value="1"/>
</dbReference>
<organism evidence="3 4">
    <name type="scientific">Coemansia asiatica</name>
    <dbReference type="NCBI Taxonomy" id="1052880"/>
    <lineage>
        <taxon>Eukaryota</taxon>
        <taxon>Fungi</taxon>
        <taxon>Fungi incertae sedis</taxon>
        <taxon>Zoopagomycota</taxon>
        <taxon>Kickxellomycotina</taxon>
        <taxon>Kickxellomycetes</taxon>
        <taxon>Kickxellales</taxon>
        <taxon>Kickxellaceae</taxon>
        <taxon>Coemansia</taxon>
    </lineage>
</organism>
<feature type="transmembrane region" description="Helical" evidence="2">
    <location>
        <begin position="7"/>
        <end position="23"/>
    </location>
</feature>
<dbReference type="AlphaFoldDB" id="A0A9W7XNI7"/>